<feature type="region of interest" description="Disordered" evidence="1">
    <location>
        <begin position="165"/>
        <end position="219"/>
    </location>
</feature>
<evidence type="ECO:0000256" key="1">
    <source>
        <dbReference type="SAM" id="MobiDB-lite"/>
    </source>
</evidence>
<evidence type="ECO:0000259" key="3">
    <source>
        <dbReference type="Pfam" id="PF25597"/>
    </source>
</evidence>
<evidence type="ECO:0000313" key="4">
    <source>
        <dbReference type="EMBL" id="KAK2985183.1"/>
    </source>
</evidence>
<comment type="caution">
    <text evidence="4">The sequence shown here is derived from an EMBL/GenBank/DDBJ whole genome shotgun (WGS) entry which is preliminary data.</text>
</comment>
<protein>
    <recommendedName>
        <fullName evidence="6">Reverse transcriptase Ty1/copia-type domain-containing protein</fullName>
    </recommendedName>
</protein>
<gene>
    <name evidence="4" type="ORF">RJ640_010472</name>
</gene>
<evidence type="ECO:0000313" key="5">
    <source>
        <dbReference type="Proteomes" id="UP001187471"/>
    </source>
</evidence>
<feature type="domain" description="Retroviral polymerase SH3-like" evidence="3">
    <location>
        <begin position="23"/>
        <end position="84"/>
    </location>
</feature>
<dbReference type="Pfam" id="PF25597">
    <property type="entry name" value="SH3_retrovirus"/>
    <property type="match status" value="1"/>
</dbReference>
<dbReference type="InterPro" id="IPR043502">
    <property type="entry name" value="DNA/RNA_pol_sf"/>
</dbReference>
<dbReference type="InterPro" id="IPR057670">
    <property type="entry name" value="SH3_retrovirus"/>
</dbReference>
<keyword evidence="5" id="KW-1185">Reference proteome</keyword>
<name>A0AA88UKS2_9ASTE</name>
<organism evidence="4 5">
    <name type="scientific">Escallonia rubra</name>
    <dbReference type="NCBI Taxonomy" id="112253"/>
    <lineage>
        <taxon>Eukaryota</taxon>
        <taxon>Viridiplantae</taxon>
        <taxon>Streptophyta</taxon>
        <taxon>Embryophyta</taxon>
        <taxon>Tracheophyta</taxon>
        <taxon>Spermatophyta</taxon>
        <taxon>Magnoliopsida</taxon>
        <taxon>eudicotyledons</taxon>
        <taxon>Gunneridae</taxon>
        <taxon>Pentapetalae</taxon>
        <taxon>asterids</taxon>
        <taxon>campanulids</taxon>
        <taxon>Escalloniales</taxon>
        <taxon>Escalloniaceae</taxon>
        <taxon>Escallonia</taxon>
    </lineage>
</organism>
<dbReference type="EMBL" id="JAVXUO010001184">
    <property type="protein sequence ID" value="KAK2985183.1"/>
    <property type="molecule type" value="Genomic_DNA"/>
</dbReference>
<sequence>MESPFSRLFGQHPDYSSLRVLGCKCFPFLGDYKKNKLEPKSVPCVFLGYNIKHKGYKCFNPISRRVYVSRHVVFDETCFPYKIPTSLYGSQQTHGEITSYKEWLEPPTTTSTFPPAGNTNATSSATHDTIAHQYPVEDQHLEPTSRIQLIAEEYVMLETREPAVQSIGEQSIHDSYSSDGEPATVQNDSSTSSSTTIQDVDNSLDQHVVPSRSMVTRSQHEIVKPNPRYARLHILQSSPQVPMEPKMYKFALKHSAWKAAMHEELSALHDNQTWDLIPRTRDMNVIGSKWVFKTKLQPYRSVERLKPRLVAKGFNQIEGVDFSEIFSPVIKPGNIRTILTVATVRRWEIRQLDVKNAFLHGYLSTPVYMEQPPGFHDPNFPSHVCRLKRALYRLKQAPHAWFERLSIFLLNLGFFCSESDPSLFTFHCIKGTLLLLVYVDDMILTGDTLEFLEWFI</sequence>
<reference evidence="4" key="1">
    <citation type="submission" date="2022-12" db="EMBL/GenBank/DDBJ databases">
        <title>Draft genome assemblies for two species of Escallonia (Escalloniales).</title>
        <authorList>
            <person name="Chanderbali A."/>
            <person name="Dervinis C."/>
            <person name="Anghel I."/>
            <person name="Soltis D."/>
            <person name="Soltis P."/>
            <person name="Zapata F."/>
        </authorList>
    </citation>
    <scope>NUCLEOTIDE SEQUENCE</scope>
    <source>
        <strain evidence="4">UCBG92.1500</strain>
        <tissue evidence="4">Leaf</tissue>
    </source>
</reference>
<dbReference type="Proteomes" id="UP001187471">
    <property type="component" value="Unassembled WGS sequence"/>
</dbReference>
<feature type="domain" description="Reverse transcriptase Ty1/copia-type" evidence="2">
    <location>
        <begin position="271"/>
        <end position="453"/>
    </location>
</feature>
<evidence type="ECO:0008006" key="6">
    <source>
        <dbReference type="Google" id="ProtNLM"/>
    </source>
</evidence>
<dbReference type="Pfam" id="PF07727">
    <property type="entry name" value="RVT_2"/>
    <property type="match status" value="1"/>
</dbReference>
<accession>A0AA88UKS2</accession>
<dbReference type="SUPFAM" id="SSF56672">
    <property type="entry name" value="DNA/RNA polymerases"/>
    <property type="match status" value="1"/>
</dbReference>
<proteinExistence type="predicted"/>
<feature type="compositionally biased region" description="Polar residues" evidence="1">
    <location>
        <begin position="167"/>
        <end position="188"/>
    </location>
</feature>
<evidence type="ECO:0000259" key="2">
    <source>
        <dbReference type="Pfam" id="PF07727"/>
    </source>
</evidence>
<dbReference type="InterPro" id="IPR013103">
    <property type="entry name" value="RVT_2"/>
</dbReference>
<dbReference type="AlphaFoldDB" id="A0AA88UKS2"/>